<proteinExistence type="predicted"/>
<evidence type="ECO:0000313" key="1">
    <source>
        <dbReference type="EMBL" id="MDR9895085.1"/>
    </source>
</evidence>
<keyword evidence="2" id="KW-1185">Reference proteome</keyword>
<comment type="caution">
    <text evidence="1">The sequence shown here is derived from an EMBL/GenBank/DDBJ whole genome shotgun (WGS) entry which is preliminary data.</text>
</comment>
<name>A0AAP5M7G6_9CYAN</name>
<dbReference type="Proteomes" id="UP000667802">
    <property type="component" value="Unassembled WGS sequence"/>
</dbReference>
<dbReference type="AlphaFoldDB" id="A0AAP5M7G6"/>
<reference evidence="2" key="1">
    <citation type="journal article" date="2021" name="Science">
        <title>Hunting the eagle killer: A cyanobacterial neurotoxin causes vacuolar myelinopathy.</title>
        <authorList>
            <person name="Breinlinger S."/>
            <person name="Phillips T.J."/>
            <person name="Haram B.N."/>
            <person name="Mares J."/>
            <person name="Martinez Yerena J.A."/>
            <person name="Hrouzek P."/>
            <person name="Sobotka R."/>
            <person name="Henderson W.M."/>
            <person name="Schmieder P."/>
            <person name="Williams S.M."/>
            <person name="Lauderdale J.D."/>
            <person name="Wilde H.D."/>
            <person name="Gerrin W."/>
            <person name="Kust A."/>
            <person name="Washington J.W."/>
            <person name="Wagner C."/>
            <person name="Geier B."/>
            <person name="Liebeke M."/>
            <person name="Enke H."/>
            <person name="Niedermeyer T.H.J."/>
            <person name="Wilde S.B."/>
        </authorList>
    </citation>
    <scope>NUCLEOTIDE SEQUENCE [LARGE SCALE GENOMIC DNA]</scope>
    <source>
        <strain evidence="2">Thurmond2011</strain>
    </source>
</reference>
<dbReference type="EMBL" id="JAALHA020000004">
    <property type="protein sequence ID" value="MDR9895085.1"/>
    <property type="molecule type" value="Genomic_DNA"/>
</dbReference>
<evidence type="ECO:0000313" key="2">
    <source>
        <dbReference type="Proteomes" id="UP000667802"/>
    </source>
</evidence>
<protein>
    <submittedName>
        <fullName evidence="1">Uncharacterized protein</fullName>
    </submittedName>
</protein>
<gene>
    <name evidence="1" type="ORF">G7B40_010975</name>
</gene>
<accession>A0AAP5M7G6</accession>
<dbReference type="RefSeq" id="WP_208338571.1">
    <property type="nucleotide sequence ID" value="NZ_CAWQFN010000191.1"/>
</dbReference>
<sequence length="98" mass="11391">MGKSASTPDSFWEYHKCFQRCHQAKTKLEETLATIAEYDEANPEADEIISRLLEEAALIALNARPQQWDFNSEPIDIEAFEPIELEEDDFIDYHQLQT</sequence>
<organism evidence="1 2">
    <name type="scientific">Aetokthonos hydrillicola Thurmond2011</name>
    <dbReference type="NCBI Taxonomy" id="2712845"/>
    <lineage>
        <taxon>Bacteria</taxon>
        <taxon>Bacillati</taxon>
        <taxon>Cyanobacteriota</taxon>
        <taxon>Cyanophyceae</taxon>
        <taxon>Nostocales</taxon>
        <taxon>Hapalosiphonaceae</taxon>
        <taxon>Aetokthonos</taxon>
    </lineage>
</organism>